<dbReference type="Gene3D" id="3.40.50.2020">
    <property type="match status" value="1"/>
</dbReference>
<dbReference type="GO" id="GO:0016208">
    <property type="term" value="F:AMP binding"/>
    <property type="evidence" value="ECO:0007669"/>
    <property type="project" value="TreeGrafter"/>
</dbReference>
<dbReference type="NCBIfam" id="NF002636">
    <property type="entry name" value="PRK02304.1-5"/>
    <property type="match status" value="1"/>
</dbReference>
<dbReference type="EMBL" id="LOHZ01000045">
    <property type="protein sequence ID" value="KYO63965.1"/>
    <property type="molecule type" value="Genomic_DNA"/>
</dbReference>
<protein>
    <recommendedName>
        <fullName evidence="7 12">Adenine phosphoribosyltransferase</fullName>
        <shortName evidence="12">APRT</shortName>
        <ecNumber evidence="7 12">2.4.2.7</ecNumber>
    </recommendedName>
</protein>
<dbReference type="GO" id="GO:0003999">
    <property type="term" value="F:adenine phosphoribosyltransferase activity"/>
    <property type="evidence" value="ECO:0007669"/>
    <property type="project" value="UniProtKB-UniRule"/>
</dbReference>
<dbReference type="OrthoDB" id="9803963at2"/>
<evidence type="ECO:0000256" key="6">
    <source>
        <dbReference type="ARBA" id="ARBA00011738"/>
    </source>
</evidence>
<comment type="pathway">
    <text evidence="4 12">Purine metabolism; AMP biosynthesis via salvage pathway; AMP from adenine: step 1/1.</text>
</comment>
<dbReference type="NCBIfam" id="TIGR01090">
    <property type="entry name" value="apt"/>
    <property type="match status" value="1"/>
</dbReference>
<dbReference type="SUPFAM" id="SSF53271">
    <property type="entry name" value="PRTase-like"/>
    <property type="match status" value="1"/>
</dbReference>
<evidence type="ECO:0000313" key="15">
    <source>
        <dbReference type="Proteomes" id="UP000075737"/>
    </source>
</evidence>
<dbReference type="NCBIfam" id="NF002633">
    <property type="entry name" value="PRK02304.1-2"/>
    <property type="match status" value="1"/>
</dbReference>
<comment type="subcellular location">
    <subcellularLocation>
        <location evidence="3 12">Cytoplasm</location>
    </subcellularLocation>
</comment>
<dbReference type="GO" id="GO:0002055">
    <property type="term" value="F:adenine binding"/>
    <property type="evidence" value="ECO:0007669"/>
    <property type="project" value="TreeGrafter"/>
</dbReference>
<dbReference type="GO" id="GO:0005737">
    <property type="term" value="C:cytoplasm"/>
    <property type="evidence" value="ECO:0007669"/>
    <property type="project" value="UniProtKB-SubCell"/>
</dbReference>
<dbReference type="AlphaFoldDB" id="A0A162M4P3"/>
<dbReference type="InterPro" id="IPR029057">
    <property type="entry name" value="PRTase-like"/>
</dbReference>
<evidence type="ECO:0000256" key="1">
    <source>
        <dbReference type="ARBA" id="ARBA00000868"/>
    </source>
</evidence>
<evidence type="ECO:0000256" key="7">
    <source>
        <dbReference type="ARBA" id="ARBA00011893"/>
    </source>
</evidence>
<keyword evidence="15" id="KW-1185">Reference proteome</keyword>
<feature type="domain" description="Phosphoribosyltransferase" evidence="13">
    <location>
        <begin position="30"/>
        <end position="162"/>
    </location>
</feature>
<dbReference type="STRING" id="520767.ATZ99_22080"/>
<reference evidence="14 15" key="1">
    <citation type="submission" date="2015-12" db="EMBL/GenBank/DDBJ databases">
        <title>Draft genome of Thermovenabulum gondwanense isolated from a red thermophilic microbial mat colonisisng an outflow channel of a bore well.</title>
        <authorList>
            <person name="Patel B.K."/>
        </authorList>
    </citation>
    <scope>NUCLEOTIDE SEQUENCE [LARGE SCALE GENOMIC DNA]</scope>
    <source>
        <strain evidence="14 15">R270</strain>
    </source>
</reference>
<evidence type="ECO:0000256" key="4">
    <source>
        <dbReference type="ARBA" id="ARBA00004659"/>
    </source>
</evidence>
<dbReference type="EC" id="2.4.2.7" evidence="7 12"/>
<evidence type="ECO:0000256" key="2">
    <source>
        <dbReference type="ARBA" id="ARBA00003968"/>
    </source>
</evidence>
<gene>
    <name evidence="12 14" type="primary">apt</name>
    <name evidence="14" type="ORF">ATZ99_22080</name>
</gene>
<keyword evidence="11 12" id="KW-0660">Purine salvage</keyword>
<dbReference type="GO" id="GO:0006166">
    <property type="term" value="P:purine ribonucleoside salvage"/>
    <property type="evidence" value="ECO:0007669"/>
    <property type="project" value="UniProtKB-UniRule"/>
</dbReference>
<dbReference type="PATRIC" id="fig|520767.4.peg.2338"/>
<organism evidence="14 15">
    <name type="scientific">Thermovenabulum gondwanense</name>
    <dbReference type="NCBI Taxonomy" id="520767"/>
    <lineage>
        <taxon>Bacteria</taxon>
        <taxon>Bacillati</taxon>
        <taxon>Bacillota</taxon>
        <taxon>Clostridia</taxon>
        <taxon>Thermosediminibacterales</taxon>
        <taxon>Thermosediminibacteraceae</taxon>
        <taxon>Thermovenabulum</taxon>
    </lineage>
</organism>
<comment type="caution">
    <text evidence="14">The sequence shown here is derived from an EMBL/GenBank/DDBJ whole genome shotgun (WGS) entry which is preliminary data.</text>
</comment>
<dbReference type="RefSeq" id="WP_068749301.1">
    <property type="nucleotide sequence ID" value="NZ_LOHZ01000045.1"/>
</dbReference>
<dbReference type="HAMAP" id="MF_00004">
    <property type="entry name" value="Aden_phosphoribosyltr"/>
    <property type="match status" value="1"/>
</dbReference>
<comment type="similarity">
    <text evidence="5 12">Belongs to the purine/pyrimidine phosphoribosyltransferase family.</text>
</comment>
<sequence>MSPEQLKEKIRIIMDFPKKGISFKDITTLLKDGEAFKAAIKGLAELVKEKDFDLIAGPEARGFIIGAPLAFELGKGFIPARKKGKLPGETIKAEYKLEYGTDILEMHKDAILEGQKVLVVDDLLATGGTIFTTIELVEKLGGKVVGVAFLIELTELNGRENLKGYDVFSLIQY</sequence>
<evidence type="ECO:0000256" key="10">
    <source>
        <dbReference type="ARBA" id="ARBA00022679"/>
    </source>
</evidence>
<evidence type="ECO:0000256" key="8">
    <source>
        <dbReference type="ARBA" id="ARBA00022490"/>
    </source>
</evidence>
<dbReference type="FunFam" id="3.40.50.2020:FF:000004">
    <property type="entry name" value="Adenine phosphoribosyltransferase"/>
    <property type="match status" value="1"/>
</dbReference>
<dbReference type="InterPro" id="IPR000836">
    <property type="entry name" value="PRTase_dom"/>
</dbReference>
<evidence type="ECO:0000256" key="5">
    <source>
        <dbReference type="ARBA" id="ARBA00008391"/>
    </source>
</evidence>
<proteinExistence type="inferred from homology"/>
<accession>A0A162M4P3</accession>
<dbReference type="CDD" id="cd06223">
    <property type="entry name" value="PRTases_typeI"/>
    <property type="match status" value="1"/>
</dbReference>
<dbReference type="GO" id="GO:0006168">
    <property type="term" value="P:adenine salvage"/>
    <property type="evidence" value="ECO:0007669"/>
    <property type="project" value="InterPro"/>
</dbReference>
<comment type="subunit">
    <text evidence="6 12">Homodimer.</text>
</comment>
<evidence type="ECO:0000256" key="9">
    <source>
        <dbReference type="ARBA" id="ARBA00022676"/>
    </source>
</evidence>
<keyword evidence="10 12" id="KW-0808">Transferase</keyword>
<comment type="catalytic activity">
    <reaction evidence="1 12">
        <text>AMP + diphosphate = 5-phospho-alpha-D-ribose 1-diphosphate + adenine</text>
        <dbReference type="Rhea" id="RHEA:16609"/>
        <dbReference type="ChEBI" id="CHEBI:16708"/>
        <dbReference type="ChEBI" id="CHEBI:33019"/>
        <dbReference type="ChEBI" id="CHEBI:58017"/>
        <dbReference type="ChEBI" id="CHEBI:456215"/>
        <dbReference type="EC" id="2.4.2.7"/>
    </reaction>
</comment>
<dbReference type="Pfam" id="PF00156">
    <property type="entry name" value="Pribosyltran"/>
    <property type="match status" value="1"/>
</dbReference>
<evidence type="ECO:0000256" key="3">
    <source>
        <dbReference type="ARBA" id="ARBA00004496"/>
    </source>
</evidence>
<dbReference type="GO" id="GO:0044209">
    <property type="term" value="P:AMP salvage"/>
    <property type="evidence" value="ECO:0007669"/>
    <property type="project" value="UniProtKB-UniRule"/>
</dbReference>
<evidence type="ECO:0000259" key="13">
    <source>
        <dbReference type="Pfam" id="PF00156"/>
    </source>
</evidence>
<dbReference type="InterPro" id="IPR050054">
    <property type="entry name" value="UPRTase/APRTase"/>
</dbReference>
<evidence type="ECO:0000256" key="11">
    <source>
        <dbReference type="ARBA" id="ARBA00022726"/>
    </source>
</evidence>
<dbReference type="InterPro" id="IPR005764">
    <property type="entry name" value="Ade_phspho_trans"/>
</dbReference>
<name>A0A162M4P3_9FIRM</name>
<evidence type="ECO:0000256" key="12">
    <source>
        <dbReference type="HAMAP-Rule" id="MF_00004"/>
    </source>
</evidence>
<keyword evidence="8 12" id="KW-0963">Cytoplasm</keyword>
<dbReference type="Proteomes" id="UP000075737">
    <property type="component" value="Unassembled WGS sequence"/>
</dbReference>
<dbReference type="PANTHER" id="PTHR32315">
    <property type="entry name" value="ADENINE PHOSPHORIBOSYLTRANSFERASE"/>
    <property type="match status" value="1"/>
</dbReference>
<evidence type="ECO:0000313" key="14">
    <source>
        <dbReference type="EMBL" id="KYO63965.1"/>
    </source>
</evidence>
<dbReference type="UniPathway" id="UPA00588">
    <property type="reaction ID" value="UER00646"/>
</dbReference>
<dbReference type="NCBIfam" id="NF002634">
    <property type="entry name" value="PRK02304.1-3"/>
    <property type="match status" value="1"/>
</dbReference>
<comment type="function">
    <text evidence="2 12">Catalyzes a salvage reaction resulting in the formation of AMP, that is energically less costly than de novo synthesis.</text>
</comment>
<dbReference type="PANTHER" id="PTHR32315:SF3">
    <property type="entry name" value="ADENINE PHOSPHORIBOSYLTRANSFERASE"/>
    <property type="match status" value="1"/>
</dbReference>
<keyword evidence="9 12" id="KW-0328">Glycosyltransferase</keyword>